<dbReference type="SUPFAM" id="SSF51735">
    <property type="entry name" value="NAD(P)-binding Rossmann-fold domains"/>
    <property type="match status" value="1"/>
</dbReference>
<dbReference type="FunCoup" id="F4RXX3">
    <property type="interactions" value="2"/>
</dbReference>
<feature type="domain" description="Gfo/Idh/MocA-like oxidoreductase N-terminal" evidence="7">
    <location>
        <begin position="10"/>
        <end position="140"/>
    </location>
</feature>
<dbReference type="Gene3D" id="3.30.360.10">
    <property type="entry name" value="Dihydrodipicolinate Reductase, domain 2"/>
    <property type="match status" value="1"/>
</dbReference>
<dbReference type="HOGENOM" id="CLU_023194_7_2_1"/>
<dbReference type="eggNOG" id="KOG2741">
    <property type="taxonomic scope" value="Eukaryota"/>
</dbReference>
<keyword evidence="2" id="KW-0560">Oxidoreductase</keyword>
<dbReference type="KEGG" id="mlr:MELLADRAFT_117492"/>
<evidence type="ECO:0000256" key="5">
    <source>
        <dbReference type="ARBA" id="ARBA00049233"/>
    </source>
</evidence>
<evidence type="ECO:0000256" key="1">
    <source>
        <dbReference type="ARBA" id="ARBA00010928"/>
    </source>
</evidence>
<protein>
    <recommendedName>
        <fullName evidence="3">D-xylose 1-dehydrogenase (NADP(+), D-xylono-1,5-lactone-forming)</fullName>
        <ecNumber evidence="3">1.1.1.179</ecNumber>
    </recommendedName>
    <alternativeName>
        <fullName evidence="4">D-xylose-NADP dehydrogenase</fullName>
    </alternativeName>
</protein>
<feature type="compositionally biased region" description="Basic and acidic residues" evidence="6">
    <location>
        <begin position="220"/>
        <end position="232"/>
    </location>
</feature>
<accession>F4RXX3</accession>
<dbReference type="OrthoDB" id="2129491at2759"/>
<reference evidence="10" key="1">
    <citation type="journal article" date="2011" name="Proc. Natl. Acad. Sci. U.S.A.">
        <title>Obligate biotrophy features unraveled by the genomic analysis of rust fungi.</title>
        <authorList>
            <person name="Duplessis S."/>
            <person name="Cuomo C.A."/>
            <person name="Lin Y.-C."/>
            <person name="Aerts A."/>
            <person name="Tisserant E."/>
            <person name="Veneault-Fourrey C."/>
            <person name="Joly D.L."/>
            <person name="Hacquard S."/>
            <person name="Amselem J."/>
            <person name="Cantarel B.L."/>
            <person name="Chiu R."/>
            <person name="Coutinho P.M."/>
            <person name="Feau N."/>
            <person name="Field M."/>
            <person name="Frey P."/>
            <person name="Gelhaye E."/>
            <person name="Goldberg J."/>
            <person name="Grabherr M.G."/>
            <person name="Kodira C.D."/>
            <person name="Kohler A."/>
            <person name="Kuees U."/>
            <person name="Lindquist E.A."/>
            <person name="Lucas S.M."/>
            <person name="Mago R."/>
            <person name="Mauceli E."/>
            <person name="Morin E."/>
            <person name="Murat C."/>
            <person name="Pangilinan J.L."/>
            <person name="Park R."/>
            <person name="Pearson M."/>
            <person name="Quesneville H."/>
            <person name="Rouhier N."/>
            <person name="Sakthikumar S."/>
            <person name="Salamov A.A."/>
            <person name="Schmutz J."/>
            <person name="Selles B."/>
            <person name="Shapiro H."/>
            <person name="Tanguay P."/>
            <person name="Tuskan G.A."/>
            <person name="Henrissat B."/>
            <person name="Van de Peer Y."/>
            <person name="Rouze P."/>
            <person name="Ellis J.G."/>
            <person name="Dodds P.N."/>
            <person name="Schein J.E."/>
            <person name="Zhong S."/>
            <person name="Hamelin R.C."/>
            <person name="Grigoriev I.V."/>
            <person name="Szabo L.J."/>
            <person name="Martin F."/>
        </authorList>
    </citation>
    <scope>NUCLEOTIDE SEQUENCE [LARGE SCALE GENOMIC DNA]</scope>
    <source>
        <strain evidence="10">98AG31 / pathotype 3-4-7</strain>
    </source>
</reference>
<dbReference type="InParanoid" id="F4RXX3"/>
<dbReference type="STRING" id="747676.F4RXX3"/>
<sequence>MSTDHPKVLRWAILAAGKISKVFVDDLLIDPRTREVTDISHKLVAVGSRSIERAQEFINSFEKLKGEKVQAYGSYEELFNDQEVDIVYIGSPHSLHHLHTKLSLLAGKHVLCEKPMTVNAKQAEEIFKISKEKGLFVMEGLWTRFFPLMTKLQEVIKSGTIGNILQVHADFGIRFDPKECTSNHRIFDPMLAGGGLLDLGPYSWTMLAMTLLPQSTLLKDPKKMNGNKEHSNDGNSLNEESLMMPKIKSSAVMYRHPDAKPNSSKIDASTISIIEFPTSSGEIIPGIMETSITRPTLDDRAVTIYGSMG</sequence>
<feature type="domain" description="GFO/IDH/MocA-like oxidoreductase" evidence="8">
    <location>
        <begin position="150"/>
        <end position="211"/>
    </location>
</feature>
<dbReference type="Gene3D" id="3.40.50.720">
    <property type="entry name" value="NAD(P)-binding Rossmann-like Domain"/>
    <property type="match status" value="1"/>
</dbReference>
<feature type="region of interest" description="Disordered" evidence="6">
    <location>
        <begin position="220"/>
        <end position="241"/>
    </location>
</feature>
<dbReference type="PANTHER" id="PTHR22604">
    <property type="entry name" value="OXIDOREDUCTASES"/>
    <property type="match status" value="1"/>
</dbReference>
<dbReference type="InterPro" id="IPR036291">
    <property type="entry name" value="NAD(P)-bd_dom_sf"/>
</dbReference>
<evidence type="ECO:0000256" key="4">
    <source>
        <dbReference type="ARBA" id="ARBA00042988"/>
    </source>
</evidence>
<gene>
    <name evidence="9" type="ORF">MELLADRAFT_117492</name>
</gene>
<evidence type="ECO:0000256" key="6">
    <source>
        <dbReference type="SAM" id="MobiDB-lite"/>
    </source>
</evidence>
<organism evidence="10">
    <name type="scientific">Melampsora larici-populina (strain 98AG31 / pathotype 3-4-7)</name>
    <name type="common">Poplar leaf rust fungus</name>
    <dbReference type="NCBI Taxonomy" id="747676"/>
    <lineage>
        <taxon>Eukaryota</taxon>
        <taxon>Fungi</taxon>
        <taxon>Dikarya</taxon>
        <taxon>Basidiomycota</taxon>
        <taxon>Pucciniomycotina</taxon>
        <taxon>Pucciniomycetes</taxon>
        <taxon>Pucciniales</taxon>
        <taxon>Melampsoraceae</taxon>
        <taxon>Melampsora</taxon>
    </lineage>
</organism>
<dbReference type="Pfam" id="PF22725">
    <property type="entry name" value="GFO_IDH_MocA_C3"/>
    <property type="match status" value="1"/>
</dbReference>
<dbReference type="InterPro" id="IPR050984">
    <property type="entry name" value="Gfo/Idh/MocA_domain"/>
</dbReference>
<evidence type="ECO:0000313" key="9">
    <source>
        <dbReference type="EMBL" id="EGG02826.1"/>
    </source>
</evidence>
<dbReference type="InterPro" id="IPR000683">
    <property type="entry name" value="Gfo/Idh/MocA-like_OxRdtase_N"/>
</dbReference>
<dbReference type="RefSeq" id="XP_007413939.1">
    <property type="nucleotide sequence ID" value="XM_007413877.1"/>
</dbReference>
<proteinExistence type="inferred from homology"/>
<comment type="similarity">
    <text evidence="1">Belongs to the Gfo/Idh/MocA family.</text>
</comment>
<dbReference type="EMBL" id="GL883128">
    <property type="protein sequence ID" value="EGG02826.1"/>
    <property type="molecule type" value="Genomic_DNA"/>
</dbReference>
<dbReference type="GO" id="GO:0000166">
    <property type="term" value="F:nucleotide binding"/>
    <property type="evidence" value="ECO:0007669"/>
    <property type="project" value="InterPro"/>
</dbReference>
<feature type="non-terminal residue" evidence="9">
    <location>
        <position position="309"/>
    </location>
</feature>
<dbReference type="PANTHER" id="PTHR22604:SF105">
    <property type="entry name" value="TRANS-1,2-DIHYDROBENZENE-1,2-DIOL DEHYDROGENASE"/>
    <property type="match status" value="1"/>
</dbReference>
<comment type="catalytic activity">
    <reaction evidence="5">
        <text>D-xylose + NADP(+) = D-xylono-1,5-lactone + NADPH + H(+)</text>
        <dbReference type="Rhea" id="RHEA:22000"/>
        <dbReference type="ChEBI" id="CHEBI:15378"/>
        <dbReference type="ChEBI" id="CHEBI:15867"/>
        <dbReference type="ChEBI" id="CHEBI:53455"/>
        <dbReference type="ChEBI" id="CHEBI:57783"/>
        <dbReference type="ChEBI" id="CHEBI:58349"/>
        <dbReference type="EC" id="1.1.1.179"/>
    </reaction>
</comment>
<keyword evidence="10" id="KW-1185">Reference proteome</keyword>
<name>F4RXX3_MELLP</name>
<evidence type="ECO:0000259" key="8">
    <source>
        <dbReference type="Pfam" id="PF22725"/>
    </source>
</evidence>
<evidence type="ECO:0000259" key="7">
    <source>
        <dbReference type="Pfam" id="PF01408"/>
    </source>
</evidence>
<dbReference type="Proteomes" id="UP000001072">
    <property type="component" value="Unassembled WGS sequence"/>
</dbReference>
<dbReference type="Pfam" id="PF01408">
    <property type="entry name" value="GFO_IDH_MocA"/>
    <property type="match status" value="1"/>
</dbReference>
<evidence type="ECO:0000256" key="2">
    <source>
        <dbReference type="ARBA" id="ARBA00023002"/>
    </source>
</evidence>
<dbReference type="GeneID" id="18926030"/>
<evidence type="ECO:0000313" key="10">
    <source>
        <dbReference type="Proteomes" id="UP000001072"/>
    </source>
</evidence>
<dbReference type="EC" id="1.1.1.179" evidence="3"/>
<dbReference type="AlphaFoldDB" id="F4RXX3"/>
<evidence type="ECO:0000256" key="3">
    <source>
        <dbReference type="ARBA" id="ARBA00038984"/>
    </source>
</evidence>
<dbReference type="GO" id="GO:0047837">
    <property type="term" value="F:D-xylose 1-dehydrogenase (NADP+) activity"/>
    <property type="evidence" value="ECO:0007669"/>
    <property type="project" value="UniProtKB-EC"/>
</dbReference>
<dbReference type="InterPro" id="IPR055170">
    <property type="entry name" value="GFO_IDH_MocA-like_dom"/>
</dbReference>
<dbReference type="VEuPathDB" id="FungiDB:MELLADRAFT_117492"/>